<evidence type="ECO:0000313" key="2">
    <source>
        <dbReference type="EMBL" id="KAJ5105281.1"/>
    </source>
</evidence>
<feature type="region of interest" description="Disordered" evidence="1">
    <location>
        <begin position="121"/>
        <end position="175"/>
    </location>
</feature>
<evidence type="ECO:0000256" key="1">
    <source>
        <dbReference type="SAM" id="MobiDB-lite"/>
    </source>
</evidence>
<organism evidence="2 3">
    <name type="scientific">Penicillium alfredii</name>
    <dbReference type="NCBI Taxonomy" id="1506179"/>
    <lineage>
        <taxon>Eukaryota</taxon>
        <taxon>Fungi</taxon>
        <taxon>Dikarya</taxon>
        <taxon>Ascomycota</taxon>
        <taxon>Pezizomycotina</taxon>
        <taxon>Eurotiomycetes</taxon>
        <taxon>Eurotiomycetidae</taxon>
        <taxon>Eurotiales</taxon>
        <taxon>Aspergillaceae</taxon>
        <taxon>Penicillium</taxon>
    </lineage>
</organism>
<reference evidence="2" key="1">
    <citation type="submission" date="2022-11" db="EMBL/GenBank/DDBJ databases">
        <authorList>
            <person name="Petersen C."/>
        </authorList>
    </citation>
    <scope>NUCLEOTIDE SEQUENCE</scope>
    <source>
        <strain evidence="2">IBT 34128</strain>
    </source>
</reference>
<gene>
    <name evidence="2" type="ORF">NUU61_002628</name>
</gene>
<dbReference type="EMBL" id="JAPMSZ010000004">
    <property type="protein sequence ID" value="KAJ5105281.1"/>
    <property type="molecule type" value="Genomic_DNA"/>
</dbReference>
<proteinExistence type="predicted"/>
<dbReference type="OrthoDB" id="4646997at2759"/>
<dbReference type="RefSeq" id="XP_056514277.1">
    <property type="nucleotide sequence ID" value="XM_056653210.1"/>
</dbReference>
<protein>
    <submittedName>
        <fullName evidence="2">Uncharacterized protein</fullName>
    </submittedName>
</protein>
<feature type="compositionally biased region" description="Basic and acidic residues" evidence="1">
    <location>
        <begin position="121"/>
        <end position="131"/>
    </location>
</feature>
<accession>A0A9W9FRT6</accession>
<keyword evidence="3" id="KW-1185">Reference proteome</keyword>
<feature type="compositionally biased region" description="Polar residues" evidence="1">
    <location>
        <begin position="148"/>
        <end position="175"/>
    </location>
</feature>
<reference evidence="2" key="2">
    <citation type="journal article" date="2023" name="IMA Fungus">
        <title>Comparative genomic study of the Penicillium genus elucidates a diverse pangenome and 15 lateral gene transfer events.</title>
        <authorList>
            <person name="Petersen C."/>
            <person name="Sorensen T."/>
            <person name="Nielsen M.R."/>
            <person name="Sondergaard T.E."/>
            <person name="Sorensen J.L."/>
            <person name="Fitzpatrick D.A."/>
            <person name="Frisvad J.C."/>
            <person name="Nielsen K.L."/>
        </authorList>
    </citation>
    <scope>NUCLEOTIDE SEQUENCE</scope>
    <source>
        <strain evidence="2">IBT 34128</strain>
    </source>
</reference>
<dbReference type="Proteomes" id="UP001141434">
    <property type="component" value="Unassembled WGS sequence"/>
</dbReference>
<dbReference type="GeneID" id="81392378"/>
<evidence type="ECO:0000313" key="3">
    <source>
        <dbReference type="Proteomes" id="UP001141434"/>
    </source>
</evidence>
<sequence>MADSYFNSIINESTFQAYFQHDNGKLFSDLELVAASEWGRDHLFACRVIRRQTQRPILPILSDYTQPSDLKSSAEIINFVNGPPGPMYMAQSEHRLVRSSGHGMSLGQIWAALAMFKGGQERRGKELKAGSDDEVDEREERAKRPRRSTLQESFMDSRTIQVGSSSPQDTSSPGISSIGYVDPESHRLLASPEDETLRLASCVIRHILYFGAPQDSVDLPTVVEFRDAKVRLAGYTPILNRKLVAIDDGGLCLRKQSNGRFALFKNHLAILEGKRHFQCLKNGQPIISDGCLAQMTCEALVASIADPFDELRPNGY</sequence>
<comment type="caution">
    <text evidence="2">The sequence shown here is derived from an EMBL/GenBank/DDBJ whole genome shotgun (WGS) entry which is preliminary data.</text>
</comment>
<name>A0A9W9FRT6_9EURO</name>
<dbReference type="AlphaFoldDB" id="A0A9W9FRT6"/>